<dbReference type="Pfam" id="PF00850">
    <property type="entry name" value="Hist_deacetyl"/>
    <property type="match status" value="1"/>
</dbReference>
<dbReference type="GO" id="GO:0004407">
    <property type="term" value="F:histone deacetylase activity"/>
    <property type="evidence" value="ECO:0007669"/>
    <property type="project" value="TreeGrafter"/>
</dbReference>
<evidence type="ECO:0000256" key="2">
    <source>
        <dbReference type="ARBA" id="ARBA00005947"/>
    </source>
</evidence>
<reference evidence="6 7" key="1">
    <citation type="submission" date="2020-08" db="EMBL/GenBank/DDBJ databases">
        <title>Genomic Encyclopedia of Type Strains, Phase IV (KMG-IV): sequencing the most valuable type-strain genomes for metagenomic binning, comparative biology and taxonomic classification.</title>
        <authorList>
            <person name="Goeker M."/>
        </authorList>
    </citation>
    <scope>NUCLEOTIDE SEQUENCE [LARGE SCALE GENOMIC DNA]</scope>
    <source>
        <strain evidence="6 7">DSM 102235</strain>
    </source>
</reference>
<dbReference type="InterPro" id="IPR023801">
    <property type="entry name" value="His_deacetylse_dom"/>
</dbReference>
<comment type="similarity">
    <text evidence="2">Belongs to the histone deacetylase family.</text>
</comment>
<evidence type="ECO:0000259" key="5">
    <source>
        <dbReference type="Pfam" id="PF00850"/>
    </source>
</evidence>
<dbReference type="PRINTS" id="PR01270">
    <property type="entry name" value="HDASUPER"/>
</dbReference>
<dbReference type="CDD" id="cd09994">
    <property type="entry name" value="HDAC_AcuC_like"/>
    <property type="match status" value="1"/>
</dbReference>
<protein>
    <recommendedName>
        <fullName evidence="3">Acetoin utilization protein AcuC</fullName>
    </recommendedName>
</protein>
<keyword evidence="4" id="KW-0006">Acetoin catabolism</keyword>
<dbReference type="Gene3D" id="3.40.800.20">
    <property type="entry name" value="Histone deacetylase domain"/>
    <property type="match status" value="1"/>
</dbReference>
<dbReference type="UniPathway" id="UPA00040"/>
<sequence>MQTPLFIGSRIYRGSVYGSQHPLSIQRVPAVTDLCRALGWLSPDVYRTSPRAKPAALTGFHTEDYIAALMRAEDQQSVSDAVRARHGLGTLSNPIFPEMYRRPATAVGGGLLAAELVRGGGVVHNPGGGQHHGMPDYAAGFCFLNEPVLTIRRLLAMGLSRVAYVDIDAHHGDGVQCAFEGSEEVRVISVHEARRWPFTGALEDSGGGAAWNLPVARGFNDTEFAFVLDEMILPAVEAFAPDAVFLQCGADALAEDPLARLSLSNRSHIDAVTALRALSPRLIVSGGGGYNPWSTARCWSAVWGTLAGHEVPEVLPTAAQDVLRTLTWHRKGQPDEALLTTLVDAPRNGEISPDLRADVAVLRARLGL</sequence>
<accession>A0A7W6DWX8</accession>
<dbReference type="InterPro" id="IPR037138">
    <property type="entry name" value="His_deacetylse_dom_sf"/>
</dbReference>
<dbReference type="InterPro" id="IPR003085">
    <property type="entry name" value="AcuC"/>
</dbReference>
<gene>
    <name evidence="6" type="ORF">GGQ68_003990</name>
</gene>
<dbReference type="InterPro" id="IPR023696">
    <property type="entry name" value="Ureohydrolase_dom_sf"/>
</dbReference>
<dbReference type="EMBL" id="JACIEJ010000011">
    <property type="protein sequence ID" value="MBB3987643.1"/>
    <property type="molecule type" value="Genomic_DNA"/>
</dbReference>
<dbReference type="InterPro" id="IPR000286">
    <property type="entry name" value="HDACs"/>
</dbReference>
<proteinExistence type="inferred from homology"/>
<name>A0A7W6DWX8_9RHOB</name>
<dbReference type="AlphaFoldDB" id="A0A7W6DWX8"/>
<keyword evidence="7" id="KW-1185">Reference proteome</keyword>
<dbReference type="GO" id="GO:0045150">
    <property type="term" value="P:acetoin catabolic process"/>
    <property type="evidence" value="ECO:0007669"/>
    <property type="project" value="UniProtKB-UniPathway"/>
</dbReference>
<evidence type="ECO:0000313" key="7">
    <source>
        <dbReference type="Proteomes" id="UP000541426"/>
    </source>
</evidence>
<dbReference type="PRINTS" id="PR01272">
    <property type="entry name" value="ACUCPROTEIN"/>
</dbReference>
<dbReference type="Proteomes" id="UP000541426">
    <property type="component" value="Unassembled WGS sequence"/>
</dbReference>
<dbReference type="PANTHER" id="PTHR10625:SF10">
    <property type="entry name" value="HISTONE DEACETYLASE HDAC1"/>
    <property type="match status" value="1"/>
</dbReference>
<comment type="caution">
    <text evidence="6">The sequence shown here is derived from an EMBL/GenBank/DDBJ whole genome shotgun (WGS) entry which is preliminary data.</text>
</comment>
<dbReference type="GO" id="GO:0040029">
    <property type="term" value="P:epigenetic regulation of gene expression"/>
    <property type="evidence" value="ECO:0007669"/>
    <property type="project" value="TreeGrafter"/>
</dbReference>
<evidence type="ECO:0000256" key="4">
    <source>
        <dbReference type="ARBA" id="ARBA00022627"/>
    </source>
</evidence>
<dbReference type="RefSeq" id="WP_183968930.1">
    <property type="nucleotide sequence ID" value="NZ_BAABBZ010000057.1"/>
</dbReference>
<evidence type="ECO:0000256" key="1">
    <source>
        <dbReference type="ARBA" id="ARBA00005101"/>
    </source>
</evidence>
<dbReference type="PANTHER" id="PTHR10625">
    <property type="entry name" value="HISTONE DEACETYLASE HDAC1-RELATED"/>
    <property type="match status" value="1"/>
</dbReference>
<dbReference type="SUPFAM" id="SSF52768">
    <property type="entry name" value="Arginase/deacetylase"/>
    <property type="match status" value="1"/>
</dbReference>
<comment type="pathway">
    <text evidence="1">Ketone degradation; acetoin degradation.</text>
</comment>
<evidence type="ECO:0000313" key="6">
    <source>
        <dbReference type="EMBL" id="MBB3987643.1"/>
    </source>
</evidence>
<evidence type="ECO:0000256" key="3">
    <source>
        <dbReference type="ARBA" id="ARBA00020218"/>
    </source>
</evidence>
<feature type="domain" description="Histone deacetylase" evidence="5">
    <location>
        <begin position="21"/>
        <end position="305"/>
    </location>
</feature>
<organism evidence="6 7">
    <name type="scientific">Sagittula marina</name>
    <dbReference type="NCBI Taxonomy" id="943940"/>
    <lineage>
        <taxon>Bacteria</taxon>
        <taxon>Pseudomonadati</taxon>
        <taxon>Pseudomonadota</taxon>
        <taxon>Alphaproteobacteria</taxon>
        <taxon>Rhodobacterales</taxon>
        <taxon>Roseobacteraceae</taxon>
        <taxon>Sagittula</taxon>
    </lineage>
</organism>